<feature type="compositionally biased region" description="Basic residues" evidence="1">
    <location>
        <begin position="73"/>
        <end position="88"/>
    </location>
</feature>
<evidence type="ECO:0000256" key="1">
    <source>
        <dbReference type="SAM" id="MobiDB-lite"/>
    </source>
</evidence>
<keyword evidence="3" id="KW-1185">Reference proteome</keyword>
<feature type="compositionally biased region" description="Basic and acidic residues" evidence="1">
    <location>
        <begin position="61"/>
        <end position="70"/>
    </location>
</feature>
<name>A0AAV0WRW9_9HEMI</name>
<protein>
    <submittedName>
        <fullName evidence="2">Uncharacterized protein</fullName>
    </submittedName>
</protein>
<evidence type="ECO:0000313" key="2">
    <source>
        <dbReference type="EMBL" id="CAI6358226.1"/>
    </source>
</evidence>
<sequence>MGNHRGGTRRKKTDSPAHMQLRHRDAPQRPEPKSPTPSSASTNTEDSLSTDSSSDSFSPESMKHTEDANNTRRFYKGIKNKNTSHHTQSRSMENQCSKNHA</sequence>
<feature type="compositionally biased region" description="Low complexity" evidence="1">
    <location>
        <begin position="41"/>
        <end position="60"/>
    </location>
</feature>
<dbReference type="Proteomes" id="UP001160148">
    <property type="component" value="Unassembled WGS sequence"/>
</dbReference>
<feature type="compositionally biased region" description="Polar residues" evidence="1">
    <location>
        <begin position="89"/>
        <end position="101"/>
    </location>
</feature>
<feature type="compositionally biased region" description="Basic residues" evidence="1">
    <location>
        <begin position="1"/>
        <end position="12"/>
    </location>
</feature>
<reference evidence="2 3" key="1">
    <citation type="submission" date="2023-01" db="EMBL/GenBank/DDBJ databases">
        <authorList>
            <person name="Whitehead M."/>
        </authorList>
    </citation>
    <scope>NUCLEOTIDE SEQUENCE [LARGE SCALE GENOMIC DNA]</scope>
</reference>
<feature type="compositionally biased region" description="Basic and acidic residues" evidence="1">
    <location>
        <begin position="22"/>
        <end position="32"/>
    </location>
</feature>
<feature type="region of interest" description="Disordered" evidence="1">
    <location>
        <begin position="1"/>
        <end position="101"/>
    </location>
</feature>
<proteinExistence type="predicted"/>
<comment type="caution">
    <text evidence="2">The sequence shown here is derived from an EMBL/GenBank/DDBJ whole genome shotgun (WGS) entry which is preliminary data.</text>
</comment>
<gene>
    <name evidence="2" type="ORF">MEUPH1_LOCUS13764</name>
</gene>
<dbReference type="EMBL" id="CARXXK010000002">
    <property type="protein sequence ID" value="CAI6358226.1"/>
    <property type="molecule type" value="Genomic_DNA"/>
</dbReference>
<organism evidence="2 3">
    <name type="scientific">Macrosiphum euphorbiae</name>
    <name type="common">potato aphid</name>
    <dbReference type="NCBI Taxonomy" id="13131"/>
    <lineage>
        <taxon>Eukaryota</taxon>
        <taxon>Metazoa</taxon>
        <taxon>Ecdysozoa</taxon>
        <taxon>Arthropoda</taxon>
        <taxon>Hexapoda</taxon>
        <taxon>Insecta</taxon>
        <taxon>Pterygota</taxon>
        <taxon>Neoptera</taxon>
        <taxon>Paraneoptera</taxon>
        <taxon>Hemiptera</taxon>
        <taxon>Sternorrhyncha</taxon>
        <taxon>Aphidomorpha</taxon>
        <taxon>Aphidoidea</taxon>
        <taxon>Aphididae</taxon>
        <taxon>Macrosiphini</taxon>
        <taxon>Macrosiphum</taxon>
    </lineage>
</organism>
<dbReference type="AlphaFoldDB" id="A0AAV0WRW9"/>
<evidence type="ECO:0000313" key="3">
    <source>
        <dbReference type="Proteomes" id="UP001160148"/>
    </source>
</evidence>
<accession>A0AAV0WRW9</accession>